<dbReference type="Proteomes" id="UP000254649">
    <property type="component" value="Unassembled WGS sequence"/>
</dbReference>
<organism evidence="1 2">
    <name type="scientific">[Actinobacillus] rossii</name>
    <dbReference type="NCBI Taxonomy" id="123820"/>
    <lineage>
        <taxon>Bacteria</taxon>
        <taxon>Pseudomonadati</taxon>
        <taxon>Pseudomonadota</taxon>
        <taxon>Gammaproteobacteria</taxon>
        <taxon>Pasteurellales</taxon>
        <taxon>Pasteurellaceae</taxon>
    </lineage>
</organism>
<name>A0A380TPF2_9PAST</name>
<accession>A0A380TPF2</accession>
<protein>
    <submittedName>
        <fullName evidence="1">Mu-like prophage FluMu protein gp41</fullName>
    </submittedName>
</protein>
<proteinExistence type="predicted"/>
<evidence type="ECO:0000313" key="2">
    <source>
        <dbReference type="Proteomes" id="UP000254649"/>
    </source>
</evidence>
<dbReference type="AlphaFoldDB" id="A0A380TPF2"/>
<evidence type="ECO:0000313" key="1">
    <source>
        <dbReference type="EMBL" id="SUT89796.1"/>
    </source>
</evidence>
<sequence length="120" mass="13433">MKFTLTHGIPLEDELQVDVETRELTTQDLIDAEMAAERLVFDSQGNPALVTSQVLFNYELLRRQIKCIGKIPSPVSLKILGKLNPEDLNLINAMLTTQEQAKVSKVIDQRGRVEATDKNA</sequence>
<reference evidence="1 2" key="1">
    <citation type="submission" date="2018-06" db="EMBL/GenBank/DDBJ databases">
        <authorList>
            <consortium name="Pathogen Informatics"/>
            <person name="Doyle S."/>
        </authorList>
    </citation>
    <scope>NUCLEOTIDE SEQUENCE [LARGE SCALE GENOMIC DNA]</scope>
    <source>
        <strain evidence="1 2">NCTC10801</strain>
    </source>
</reference>
<dbReference type="InterPro" id="IPR056974">
    <property type="entry name" value="Tail_Gp41-like"/>
</dbReference>
<dbReference type="EMBL" id="UFRQ01000003">
    <property type="protein sequence ID" value="SUT89796.1"/>
    <property type="molecule type" value="Genomic_DNA"/>
</dbReference>
<dbReference type="Pfam" id="PF23746">
    <property type="entry name" value="Gp41_Mu"/>
    <property type="match status" value="1"/>
</dbReference>
<dbReference type="OrthoDB" id="5677360at2"/>
<keyword evidence="2" id="KW-1185">Reference proteome</keyword>
<gene>
    <name evidence="1" type="ORF">NCTC10801_01058</name>
</gene>